<feature type="domain" description="GFO/IDH/MocA-like oxidoreductase" evidence="5">
    <location>
        <begin position="194"/>
        <end position="338"/>
    </location>
</feature>
<keyword evidence="2" id="KW-0520">NAD</keyword>
<dbReference type="PANTHER" id="PTHR43818:SF11">
    <property type="entry name" value="BCDNA.GH03377"/>
    <property type="match status" value="1"/>
</dbReference>
<feature type="region of interest" description="Disordered" evidence="3">
    <location>
        <begin position="1"/>
        <end position="38"/>
    </location>
</feature>
<dbReference type="SUPFAM" id="SSF55347">
    <property type="entry name" value="Glyceraldehyde-3-phosphate dehydrogenase-like, C-terminal domain"/>
    <property type="match status" value="1"/>
</dbReference>
<sequence length="445" mass="47195">MAPLSAGNCPDISLDRAHRPPLRSLERSKIGSGSGRPLLRSATRIRSTRQERPVPDSIGVAVIGAGMAGQAHAAAYRVAPTLYDPVLPPLRYVAIGDVNEQLGGHVARRYGYESAVGSWEAVAEDPAVDVVSVVVANRFHRQVVEGLLAAGKHVLCEKPLSDTLDDARAMAAAAERADTVARIGFTFRRTPGIAAVRDLIQDGTLGKVLHFSGRYWTDYGCSPKAPMSWRYKGGPGTGALADIGSHLSYVAEFLCGDIRSVAGGRLTTTIPERPLPLGSVTGHHLVEVGDEYEPVENDDYAAFSAEFAQGAGSLEVSRVAAGHPNTLTFEVFCEKGAARFNQLRPAEIELFLHEGPEATNGYRTVNLGPGHAYLGAGLAMDAPGVGFGQNDAFGYQARAFLEEVAGLDESVALPRNASFADGVHNMEILEAAVESAAHHGKKVVL</sequence>
<gene>
    <name evidence="6" type="ORF">GMA12_05315</name>
</gene>
<dbReference type="InterPro" id="IPR055170">
    <property type="entry name" value="GFO_IDH_MocA-like_dom"/>
</dbReference>
<dbReference type="InterPro" id="IPR050463">
    <property type="entry name" value="Gfo/Idh/MocA_oxidrdct_glycsds"/>
</dbReference>
<dbReference type="Pfam" id="PF22725">
    <property type="entry name" value="GFO_IDH_MocA_C3"/>
    <property type="match status" value="1"/>
</dbReference>
<dbReference type="GO" id="GO:0016491">
    <property type="term" value="F:oxidoreductase activity"/>
    <property type="evidence" value="ECO:0007669"/>
    <property type="project" value="UniProtKB-KW"/>
</dbReference>
<feature type="compositionally biased region" description="Basic and acidic residues" evidence="3">
    <location>
        <begin position="13"/>
        <end position="29"/>
    </location>
</feature>
<dbReference type="Proteomes" id="UP000436989">
    <property type="component" value="Unassembled WGS sequence"/>
</dbReference>
<dbReference type="InterPro" id="IPR000683">
    <property type="entry name" value="Gfo/Idh/MocA-like_OxRdtase_N"/>
</dbReference>
<proteinExistence type="predicted"/>
<accession>A0A6N8GJZ0</accession>
<evidence type="ECO:0000256" key="2">
    <source>
        <dbReference type="ARBA" id="ARBA00023027"/>
    </source>
</evidence>
<dbReference type="Pfam" id="PF01408">
    <property type="entry name" value="GFO_IDH_MocA"/>
    <property type="match status" value="1"/>
</dbReference>
<evidence type="ECO:0000259" key="5">
    <source>
        <dbReference type="Pfam" id="PF22725"/>
    </source>
</evidence>
<dbReference type="EMBL" id="WOGU01000003">
    <property type="protein sequence ID" value="MUN62562.1"/>
    <property type="molecule type" value="Genomic_DNA"/>
</dbReference>
<name>A0A6N8GJZ0_9MICC</name>
<organism evidence="6 7">
    <name type="scientific">Kocuria sediminis</name>
    <dbReference type="NCBI Taxonomy" id="1038857"/>
    <lineage>
        <taxon>Bacteria</taxon>
        <taxon>Bacillati</taxon>
        <taxon>Actinomycetota</taxon>
        <taxon>Actinomycetes</taxon>
        <taxon>Micrococcales</taxon>
        <taxon>Micrococcaceae</taxon>
        <taxon>Kocuria</taxon>
    </lineage>
</organism>
<keyword evidence="1" id="KW-0560">Oxidoreductase</keyword>
<evidence type="ECO:0000256" key="3">
    <source>
        <dbReference type="SAM" id="MobiDB-lite"/>
    </source>
</evidence>
<dbReference type="InterPro" id="IPR036291">
    <property type="entry name" value="NAD(P)-bd_dom_sf"/>
</dbReference>
<comment type="caution">
    <text evidence="6">The sequence shown here is derived from an EMBL/GenBank/DDBJ whole genome shotgun (WGS) entry which is preliminary data.</text>
</comment>
<evidence type="ECO:0000256" key="1">
    <source>
        <dbReference type="ARBA" id="ARBA00023002"/>
    </source>
</evidence>
<evidence type="ECO:0000259" key="4">
    <source>
        <dbReference type="Pfam" id="PF01408"/>
    </source>
</evidence>
<evidence type="ECO:0000313" key="6">
    <source>
        <dbReference type="EMBL" id="MUN62562.1"/>
    </source>
</evidence>
<protein>
    <submittedName>
        <fullName evidence="6">Gfo/Idh/MocA family oxidoreductase</fullName>
    </submittedName>
</protein>
<keyword evidence="7" id="KW-1185">Reference proteome</keyword>
<feature type="domain" description="Gfo/Idh/MocA-like oxidoreductase N-terminal" evidence="4">
    <location>
        <begin position="58"/>
        <end position="184"/>
    </location>
</feature>
<dbReference type="Gene3D" id="3.40.50.720">
    <property type="entry name" value="NAD(P)-binding Rossmann-like Domain"/>
    <property type="match status" value="1"/>
</dbReference>
<dbReference type="Gene3D" id="3.30.360.10">
    <property type="entry name" value="Dihydrodipicolinate Reductase, domain 2"/>
    <property type="match status" value="1"/>
</dbReference>
<evidence type="ECO:0000313" key="7">
    <source>
        <dbReference type="Proteomes" id="UP000436989"/>
    </source>
</evidence>
<dbReference type="AlphaFoldDB" id="A0A6N8GJZ0"/>
<dbReference type="PANTHER" id="PTHR43818">
    <property type="entry name" value="BCDNA.GH03377"/>
    <property type="match status" value="1"/>
</dbReference>
<reference evidence="6 7" key="1">
    <citation type="submission" date="2019-12" db="EMBL/GenBank/DDBJ databases">
        <authorList>
            <person name="Shi Y."/>
        </authorList>
    </citation>
    <scope>NUCLEOTIDE SEQUENCE [LARGE SCALE GENOMIC DNA]</scope>
    <source>
        <strain evidence="6 7">JCM 17929</strain>
    </source>
</reference>
<dbReference type="GO" id="GO:0000166">
    <property type="term" value="F:nucleotide binding"/>
    <property type="evidence" value="ECO:0007669"/>
    <property type="project" value="InterPro"/>
</dbReference>
<dbReference type="SUPFAM" id="SSF51735">
    <property type="entry name" value="NAD(P)-binding Rossmann-fold domains"/>
    <property type="match status" value="1"/>
</dbReference>